<dbReference type="Gene3D" id="3.40.50.720">
    <property type="entry name" value="NAD(P)-binding Rossmann-like Domain"/>
    <property type="match status" value="1"/>
</dbReference>
<dbReference type="Gene3D" id="3.90.180.10">
    <property type="entry name" value="Medium-chain alcohol dehydrogenases, catalytic domain"/>
    <property type="match status" value="1"/>
</dbReference>
<dbReference type="CDD" id="cd08276">
    <property type="entry name" value="MDR7"/>
    <property type="match status" value="1"/>
</dbReference>
<organism evidence="2 3">
    <name type="scientific">Cladophialophora chaetospira</name>
    <dbReference type="NCBI Taxonomy" id="386627"/>
    <lineage>
        <taxon>Eukaryota</taxon>
        <taxon>Fungi</taxon>
        <taxon>Dikarya</taxon>
        <taxon>Ascomycota</taxon>
        <taxon>Pezizomycotina</taxon>
        <taxon>Eurotiomycetes</taxon>
        <taxon>Chaetothyriomycetidae</taxon>
        <taxon>Chaetothyriales</taxon>
        <taxon>Herpotrichiellaceae</taxon>
        <taxon>Cladophialophora</taxon>
    </lineage>
</organism>
<dbReference type="SUPFAM" id="SSF50129">
    <property type="entry name" value="GroES-like"/>
    <property type="match status" value="1"/>
</dbReference>
<proteinExistence type="predicted"/>
<name>A0AA38XFG6_9EURO</name>
<protein>
    <recommendedName>
        <fullName evidence="1">Enoyl reductase (ER) domain-containing protein</fullName>
    </recommendedName>
</protein>
<dbReference type="SUPFAM" id="SSF51735">
    <property type="entry name" value="NAD(P)-binding Rossmann-fold domains"/>
    <property type="match status" value="1"/>
</dbReference>
<reference evidence="2" key="1">
    <citation type="submission" date="2022-10" db="EMBL/GenBank/DDBJ databases">
        <title>Culturing micro-colonial fungi from biological soil crusts in the Mojave desert and describing Neophaeococcomyces mojavensis, and introducing the new genera and species Taxawa tesnikishii.</title>
        <authorList>
            <person name="Kurbessoian T."/>
            <person name="Stajich J.E."/>
        </authorList>
    </citation>
    <scope>NUCLEOTIDE SEQUENCE</scope>
    <source>
        <strain evidence="2">TK_41</strain>
    </source>
</reference>
<keyword evidence="3" id="KW-1185">Reference proteome</keyword>
<feature type="domain" description="Enoyl reductase (ER)" evidence="1">
    <location>
        <begin position="9"/>
        <end position="349"/>
    </location>
</feature>
<dbReference type="InterPro" id="IPR013149">
    <property type="entry name" value="ADH-like_C"/>
</dbReference>
<dbReference type="Pfam" id="PF08240">
    <property type="entry name" value="ADH_N"/>
    <property type="match status" value="1"/>
</dbReference>
<dbReference type="Proteomes" id="UP001172673">
    <property type="component" value="Unassembled WGS sequence"/>
</dbReference>
<dbReference type="EMBL" id="JAPDRK010000005">
    <property type="protein sequence ID" value="KAJ9612464.1"/>
    <property type="molecule type" value="Genomic_DNA"/>
</dbReference>
<dbReference type="AlphaFoldDB" id="A0AA38XFG6"/>
<comment type="caution">
    <text evidence="2">The sequence shown here is derived from an EMBL/GenBank/DDBJ whole genome shotgun (WGS) entry which is preliminary data.</text>
</comment>
<evidence type="ECO:0000313" key="2">
    <source>
        <dbReference type="EMBL" id="KAJ9612464.1"/>
    </source>
</evidence>
<dbReference type="InterPro" id="IPR011032">
    <property type="entry name" value="GroES-like_sf"/>
</dbReference>
<dbReference type="InterPro" id="IPR036291">
    <property type="entry name" value="NAD(P)-bd_dom_sf"/>
</dbReference>
<gene>
    <name evidence="2" type="ORF">H2200_004061</name>
</gene>
<evidence type="ECO:0000313" key="3">
    <source>
        <dbReference type="Proteomes" id="UP001172673"/>
    </source>
</evidence>
<dbReference type="SMART" id="SM00829">
    <property type="entry name" value="PKS_ER"/>
    <property type="match status" value="1"/>
</dbReference>
<dbReference type="InterPro" id="IPR013154">
    <property type="entry name" value="ADH-like_N"/>
</dbReference>
<dbReference type="InterPro" id="IPR052711">
    <property type="entry name" value="Zinc_ADH-like"/>
</dbReference>
<sequence length="353" mass="38476">MKQWFSHLSGLDGLKQVSAEIPEPEAEEVLVEIHAVSLNYRDVEVCVGDYDHHDSISSPSSVVPCSDMVGTVVKVGPHNRQSRWKEGDRVMAIFNLTHVTGQINDDHLPSGLGLPLPGVLAEYRCFPSEGLVRVPDHLSDEEGSTLPIATATAWMALNWMRPIGDSIMGKGTTVLLQGTGGVSIAGLQIAKASGLTAIVTSSSDEKLKRAKELGADHTINYRTHPNWHKEVMALTKNQGVDIIFEQGGPETLAKSFACIKWGGLISCIGYLTGKIDKAESVVNTNVLALRRNVTLKGIWNGPRDRLEEALELYSCRQIHPVVEKVFEFDDAKEAFEYVAAGSHFGKVVIKVKG</sequence>
<dbReference type="InterPro" id="IPR020843">
    <property type="entry name" value="ER"/>
</dbReference>
<dbReference type="PANTHER" id="PTHR45033">
    <property type="match status" value="1"/>
</dbReference>
<dbReference type="GO" id="GO:0016491">
    <property type="term" value="F:oxidoreductase activity"/>
    <property type="evidence" value="ECO:0007669"/>
    <property type="project" value="InterPro"/>
</dbReference>
<evidence type="ECO:0000259" key="1">
    <source>
        <dbReference type="SMART" id="SM00829"/>
    </source>
</evidence>
<dbReference type="PANTHER" id="PTHR45033:SF1">
    <property type="entry name" value="OXIDOREDUCTASE (EUROFUNG)"/>
    <property type="match status" value="1"/>
</dbReference>
<accession>A0AA38XFG6</accession>
<dbReference type="Pfam" id="PF00107">
    <property type="entry name" value="ADH_zinc_N"/>
    <property type="match status" value="1"/>
</dbReference>